<sequence length="57" mass="6629">MVNKISQKQKLRFLTRKESKEAREGEDLTIRYDNSLQEPRTRGKHATRGSLGRNMAP</sequence>
<evidence type="ECO:0000256" key="1">
    <source>
        <dbReference type="SAM" id="MobiDB-lite"/>
    </source>
</evidence>
<dbReference type="Proteomes" id="UP000823775">
    <property type="component" value="Unassembled WGS sequence"/>
</dbReference>
<evidence type="ECO:0000313" key="3">
    <source>
        <dbReference type="Proteomes" id="UP000823775"/>
    </source>
</evidence>
<reference evidence="2 3" key="1">
    <citation type="journal article" date="2021" name="BMC Genomics">
        <title>Datura genome reveals duplications of psychoactive alkaloid biosynthetic genes and high mutation rate following tissue culture.</title>
        <authorList>
            <person name="Rajewski A."/>
            <person name="Carter-House D."/>
            <person name="Stajich J."/>
            <person name="Litt A."/>
        </authorList>
    </citation>
    <scope>NUCLEOTIDE SEQUENCE [LARGE SCALE GENOMIC DNA]</scope>
    <source>
        <strain evidence="2">AR-01</strain>
    </source>
</reference>
<proteinExistence type="predicted"/>
<evidence type="ECO:0000313" key="2">
    <source>
        <dbReference type="EMBL" id="MCD9644209.1"/>
    </source>
</evidence>
<keyword evidence="3" id="KW-1185">Reference proteome</keyword>
<feature type="region of interest" description="Disordered" evidence="1">
    <location>
        <begin position="16"/>
        <end position="57"/>
    </location>
</feature>
<feature type="non-terminal residue" evidence="2">
    <location>
        <position position="57"/>
    </location>
</feature>
<dbReference type="EMBL" id="JACEIK010004105">
    <property type="protein sequence ID" value="MCD9644209.1"/>
    <property type="molecule type" value="Genomic_DNA"/>
</dbReference>
<protein>
    <submittedName>
        <fullName evidence="2">Uncharacterized protein</fullName>
    </submittedName>
</protein>
<gene>
    <name evidence="2" type="ORF">HAX54_032357</name>
</gene>
<comment type="caution">
    <text evidence="2">The sequence shown here is derived from an EMBL/GenBank/DDBJ whole genome shotgun (WGS) entry which is preliminary data.</text>
</comment>
<organism evidence="2 3">
    <name type="scientific">Datura stramonium</name>
    <name type="common">Jimsonweed</name>
    <name type="synonym">Common thornapple</name>
    <dbReference type="NCBI Taxonomy" id="4076"/>
    <lineage>
        <taxon>Eukaryota</taxon>
        <taxon>Viridiplantae</taxon>
        <taxon>Streptophyta</taxon>
        <taxon>Embryophyta</taxon>
        <taxon>Tracheophyta</taxon>
        <taxon>Spermatophyta</taxon>
        <taxon>Magnoliopsida</taxon>
        <taxon>eudicotyledons</taxon>
        <taxon>Gunneridae</taxon>
        <taxon>Pentapetalae</taxon>
        <taxon>asterids</taxon>
        <taxon>lamiids</taxon>
        <taxon>Solanales</taxon>
        <taxon>Solanaceae</taxon>
        <taxon>Solanoideae</taxon>
        <taxon>Datureae</taxon>
        <taxon>Datura</taxon>
    </lineage>
</organism>
<feature type="compositionally biased region" description="Basic and acidic residues" evidence="1">
    <location>
        <begin position="16"/>
        <end position="30"/>
    </location>
</feature>
<name>A0ABS8VBY6_DATST</name>
<accession>A0ABS8VBY6</accession>